<dbReference type="Proteomes" id="UP000288805">
    <property type="component" value="Unassembled WGS sequence"/>
</dbReference>
<accession>A0A438FE44</accession>
<proteinExistence type="predicted"/>
<evidence type="ECO:0000313" key="2">
    <source>
        <dbReference type="Proteomes" id="UP000288805"/>
    </source>
</evidence>
<gene>
    <name evidence="1" type="ORF">CK203_109803</name>
</gene>
<organism evidence="1 2">
    <name type="scientific">Vitis vinifera</name>
    <name type="common">Grape</name>
    <dbReference type="NCBI Taxonomy" id="29760"/>
    <lineage>
        <taxon>Eukaryota</taxon>
        <taxon>Viridiplantae</taxon>
        <taxon>Streptophyta</taxon>
        <taxon>Embryophyta</taxon>
        <taxon>Tracheophyta</taxon>
        <taxon>Spermatophyta</taxon>
        <taxon>Magnoliopsida</taxon>
        <taxon>eudicotyledons</taxon>
        <taxon>Gunneridae</taxon>
        <taxon>Pentapetalae</taxon>
        <taxon>rosids</taxon>
        <taxon>Vitales</taxon>
        <taxon>Vitaceae</taxon>
        <taxon>Viteae</taxon>
        <taxon>Vitis</taxon>
    </lineage>
</organism>
<comment type="caution">
    <text evidence="1">The sequence shown here is derived from an EMBL/GenBank/DDBJ whole genome shotgun (WGS) entry which is preliminary data.</text>
</comment>
<dbReference type="AlphaFoldDB" id="A0A438FE44"/>
<evidence type="ECO:0008006" key="3">
    <source>
        <dbReference type="Google" id="ProtNLM"/>
    </source>
</evidence>
<name>A0A438FE44_VITVI</name>
<protein>
    <recommendedName>
        <fullName evidence="3">G-patch domain-containing protein</fullName>
    </recommendedName>
</protein>
<evidence type="ECO:0000313" key="1">
    <source>
        <dbReference type="EMBL" id="RVW58231.1"/>
    </source>
</evidence>
<dbReference type="EMBL" id="QGNW01000969">
    <property type="protein sequence ID" value="RVW58231.1"/>
    <property type="molecule type" value="Genomic_DNA"/>
</dbReference>
<sequence length="480" mass="53856">MPLSQAFQRLVEGGLIAPLPPRPPPHPTPPGFRTDLHYAYHQRAGHDTDSYAMLRHAIQDLIDQGLVDLGCLAVTTDPLLAHDTRAIPPPLGGAHLIEFSGDEIFMMGWDREAPQPINLYTDLDFSGYIHGQRTPRLFRLIPDEILGQTSFPLVYLQHVPPLTPFILFSEGYGPIHRDVQIFTRSGRIAQPPPIDKPFADDDLPPEGSDHVRPLFIDVACSGRRVSSVLLDNGSALNTVRAYDGTQRTVMGTLTTHVMIGPVRYCILFHVLRIQSSFNLLLGRPWIHEAGAIPSSLHQKVKFIHERRIITIQSDRDIVTSSKSVLQISHSEDDLHLTGFTFDEVQVVSLEDDSRDMVPMSFDQYRSTMILSMMRGMSYMPGLGLGHRQQGSCEFVFTIDHDVPYGLGYTPSEEDARHMARLHRDRVRARLSGVPFDYPIRPHTLQLTDYFVRGLEHAPRVEGADHVSEIVEVQGIQQALG</sequence>
<dbReference type="PANTHER" id="PTHR32108:SF9">
    <property type="entry name" value="REVERSE TRANSCRIPTASE RNASE H-LIKE DOMAIN-CONTAINING PROTEIN"/>
    <property type="match status" value="1"/>
</dbReference>
<dbReference type="PANTHER" id="PTHR32108">
    <property type="entry name" value="DNA-DIRECTED RNA POLYMERASE SUBUNIT ALPHA"/>
    <property type="match status" value="1"/>
</dbReference>
<reference evidence="1 2" key="1">
    <citation type="journal article" date="2018" name="PLoS Genet.">
        <title>Population sequencing reveals clonal diversity and ancestral inbreeding in the grapevine cultivar Chardonnay.</title>
        <authorList>
            <person name="Roach M.J."/>
            <person name="Johnson D.L."/>
            <person name="Bohlmann J."/>
            <person name="van Vuuren H.J."/>
            <person name="Jones S.J."/>
            <person name="Pretorius I.S."/>
            <person name="Schmidt S.A."/>
            <person name="Borneman A.R."/>
        </authorList>
    </citation>
    <scope>NUCLEOTIDE SEQUENCE [LARGE SCALE GENOMIC DNA]</scope>
    <source>
        <strain evidence="2">cv. Chardonnay</strain>
        <tissue evidence="1">Leaf</tissue>
    </source>
</reference>